<proteinExistence type="predicted"/>
<dbReference type="InterPro" id="IPR037883">
    <property type="entry name" value="Knr4/Smi1-like_sf"/>
</dbReference>
<gene>
    <name evidence="2" type="ORF">HDA36_003874</name>
</gene>
<name>A0A7W8QNS8_9ACTN</name>
<dbReference type="Proteomes" id="UP000572635">
    <property type="component" value="Unassembled WGS sequence"/>
</dbReference>
<comment type="caution">
    <text evidence="2">The sequence shown here is derived from an EMBL/GenBank/DDBJ whole genome shotgun (WGS) entry which is preliminary data.</text>
</comment>
<dbReference type="RefSeq" id="WP_184393860.1">
    <property type="nucleotide sequence ID" value="NZ_BAAAJD010000065.1"/>
</dbReference>
<evidence type="ECO:0000313" key="3">
    <source>
        <dbReference type="Proteomes" id="UP000572635"/>
    </source>
</evidence>
<dbReference type="Gene3D" id="3.40.1580.10">
    <property type="entry name" value="SMI1/KNR4-like"/>
    <property type="match status" value="1"/>
</dbReference>
<evidence type="ECO:0008006" key="4">
    <source>
        <dbReference type="Google" id="ProtNLM"/>
    </source>
</evidence>
<organism evidence="2 3">
    <name type="scientific">Nocardiopsis composta</name>
    <dbReference type="NCBI Taxonomy" id="157465"/>
    <lineage>
        <taxon>Bacteria</taxon>
        <taxon>Bacillati</taxon>
        <taxon>Actinomycetota</taxon>
        <taxon>Actinomycetes</taxon>
        <taxon>Streptosporangiales</taxon>
        <taxon>Nocardiopsidaceae</taxon>
        <taxon>Nocardiopsis</taxon>
    </lineage>
</organism>
<feature type="region of interest" description="Disordered" evidence="1">
    <location>
        <begin position="1"/>
        <end position="20"/>
    </location>
</feature>
<sequence length="154" mass="16594">MTPDQDGARPGWREQITGHLPDAGLRPAAGAAALDAAERALGHPLGPEFCGLPAETDGVAGPYGEDVVWPVDRMVEKNRFFRTFPDFRDLYAPFDGLLLIGEHGNGDLFALPADPSAGGAVLVWEHETDTRTEAAPGLRGYLARALTETADWYH</sequence>
<accession>A0A7W8QNS8</accession>
<evidence type="ECO:0000313" key="2">
    <source>
        <dbReference type="EMBL" id="MBB5433790.1"/>
    </source>
</evidence>
<dbReference type="Pfam" id="PF14568">
    <property type="entry name" value="SUKH_6"/>
    <property type="match status" value="1"/>
</dbReference>
<keyword evidence="3" id="KW-1185">Reference proteome</keyword>
<evidence type="ECO:0000256" key="1">
    <source>
        <dbReference type="SAM" id="MobiDB-lite"/>
    </source>
</evidence>
<dbReference type="AlphaFoldDB" id="A0A7W8QNS8"/>
<dbReference type="SUPFAM" id="SSF160631">
    <property type="entry name" value="SMI1/KNR4-like"/>
    <property type="match status" value="1"/>
</dbReference>
<protein>
    <recommendedName>
        <fullName evidence="4">SMI1/KNR4 family protein</fullName>
    </recommendedName>
</protein>
<dbReference type="EMBL" id="JACHDB010000001">
    <property type="protein sequence ID" value="MBB5433790.1"/>
    <property type="molecule type" value="Genomic_DNA"/>
</dbReference>
<reference evidence="2 3" key="1">
    <citation type="submission" date="2020-08" db="EMBL/GenBank/DDBJ databases">
        <title>Sequencing the genomes of 1000 actinobacteria strains.</title>
        <authorList>
            <person name="Klenk H.-P."/>
        </authorList>
    </citation>
    <scope>NUCLEOTIDE SEQUENCE [LARGE SCALE GENOMIC DNA]</scope>
    <source>
        <strain evidence="2 3">DSM 44551</strain>
    </source>
</reference>